<evidence type="ECO:0000313" key="1">
    <source>
        <dbReference type="EMBL" id="AMM44911.1"/>
    </source>
</evidence>
<keyword evidence="2" id="KW-1185">Reference proteome</keyword>
<organism evidence="1 2">
    <name type="scientific">Bacillus phage SP-15</name>
    <dbReference type="NCBI Taxonomy" id="1792032"/>
    <lineage>
        <taxon>Viruses</taxon>
        <taxon>Duplodnaviria</taxon>
        <taxon>Heunggongvirae</taxon>
        <taxon>Uroviricota</taxon>
        <taxon>Caudoviricetes</taxon>
        <taxon>Thornevirus</taxon>
        <taxon>Thornevirus SP15</taxon>
    </lineage>
</organism>
<dbReference type="EMBL" id="KT624200">
    <property type="protein sequence ID" value="AMM44911.1"/>
    <property type="molecule type" value="Genomic_DNA"/>
</dbReference>
<gene>
    <name evidence="1" type="ORF">SP15_113</name>
</gene>
<dbReference type="GeneID" id="29125280"/>
<name>A0A127AYT9_9CAUD</name>
<protein>
    <submittedName>
        <fullName evidence="1">Uncharacterized protein</fullName>
    </submittedName>
</protein>
<sequence>MKDYFYDSLARGFGNVIVTRFGSVAINMYGDQKDSAVRLVAYDLNTESLNLLSKEDQRTHIIVDKTFDLSDVNFNVEITVFEKLNKIISSLEQELYK</sequence>
<dbReference type="RefSeq" id="YP_009302500.1">
    <property type="nucleotide sequence ID" value="NC_031245.1"/>
</dbReference>
<dbReference type="Proteomes" id="UP000203261">
    <property type="component" value="Segment"/>
</dbReference>
<dbReference type="KEGG" id="vg:29125280"/>
<proteinExistence type="predicted"/>
<accession>A0A127AYT9</accession>
<reference evidence="1 2" key="1">
    <citation type="submission" date="2015-08" db="EMBL/GenBank/DDBJ databases">
        <authorList>
            <person name="Babu N.S."/>
            <person name="Beckwith C.J."/>
            <person name="Beseler K.G."/>
            <person name="Brison A."/>
            <person name="Carone J.V."/>
            <person name="Caskin T.P."/>
            <person name="Diamond M."/>
            <person name="Durham M.E."/>
            <person name="Foxe J.M."/>
            <person name="Go M."/>
            <person name="Henderson B.A."/>
            <person name="Jones I.B."/>
            <person name="McGettigan J.A."/>
            <person name="Micheletti S.J."/>
            <person name="Nasrallah M.E."/>
            <person name="Ortiz D."/>
            <person name="Piller C.R."/>
            <person name="Privatt S.R."/>
            <person name="Schneider S.L."/>
            <person name="Sharp S."/>
            <person name="Smith T.C."/>
            <person name="Stanton J.D."/>
            <person name="Ullery H.E."/>
            <person name="Wilson R.J."/>
            <person name="Serrano M.G."/>
            <person name="Buck G."/>
            <person name="Lee V."/>
            <person name="Wang Y."/>
            <person name="Carvalho R."/>
            <person name="Voegtly L."/>
            <person name="Shi R."/>
            <person name="Duckworth R."/>
            <person name="Johnson A."/>
            <person name="Loviza R."/>
            <person name="Walstead R."/>
            <person name="Shah Z."/>
            <person name="Kiflezghi M."/>
            <person name="Wade K."/>
            <person name="Ball S.L."/>
            <person name="Bradley K.W."/>
            <person name="Asai D.J."/>
            <person name="Bowman C.A."/>
            <person name="Russell D.A."/>
            <person name="Pope W.H."/>
            <person name="Jacobs-Sera D."/>
            <person name="Hendrix R.W."/>
            <person name="Hatfull G.F."/>
        </authorList>
    </citation>
    <scope>NUCLEOTIDE SEQUENCE [LARGE SCALE GENOMIC DNA]</scope>
</reference>
<evidence type="ECO:0000313" key="2">
    <source>
        <dbReference type="Proteomes" id="UP000203261"/>
    </source>
</evidence>